<reference evidence="3" key="1">
    <citation type="journal article" date="2012" name="MBio">
        <title>Comparative genome analysis of Trichophyton rubrum and related dermatophytes reveals candidate genes involved in infection.</title>
        <authorList>
            <person name="Martinez D.A."/>
            <person name="Oliver B.G."/>
            <person name="Graeser Y."/>
            <person name="Goldberg J.M."/>
            <person name="Li W."/>
            <person name="Martinez-Rossi N.M."/>
            <person name="Monod M."/>
            <person name="Shelest E."/>
            <person name="Barton R.C."/>
            <person name="Birch E."/>
            <person name="Brakhage A.A."/>
            <person name="Chen Z."/>
            <person name="Gurr S.J."/>
            <person name="Heiman D."/>
            <person name="Heitman J."/>
            <person name="Kosti I."/>
            <person name="Rossi A."/>
            <person name="Saif S."/>
            <person name="Samalova M."/>
            <person name="Saunders C.W."/>
            <person name="Shea T."/>
            <person name="Summerbell R.C."/>
            <person name="Xu J."/>
            <person name="Young S."/>
            <person name="Zeng Q."/>
            <person name="Birren B.W."/>
            <person name="Cuomo C.A."/>
            <person name="White T.C."/>
        </authorList>
    </citation>
    <scope>NUCLEOTIDE SEQUENCE [LARGE SCALE GENOMIC DNA]</scope>
    <source>
        <strain evidence="3">ATCC MYA-4605 / CBS 113480</strain>
    </source>
</reference>
<dbReference type="OMA" id="FPSASMK"/>
<dbReference type="STRING" id="554155.C5FCH1"/>
<proteinExistence type="predicted"/>
<evidence type="ECO:0000313" key="3">
    <source>
        <dbReference type="Proteomes" id="UP000002035"/>
    </source>
</evidence>
<dbReference type="InterPro" id="IPR012338">
    <property type="entry name" value="Beta-lactam/transpept-like"/>
</dbReference>
<dbReference type="VEuPathDB" id="FungiDB:MCYG_00303"/>
<dbReference type="GeneID" id="9225260"/>
<organism evidence="2 3">
    <name type="scientific">Arthroderma otae (strain ATCC MYA-4605 / CBS 113480)</name>
    <name type="common">Microsporum canis</name>
    <dbReference type="NCBI Taxonomy" id="554155"/>
    <lineage>
        <taxon>Eukaryota</taxon>
        <taxon>Fungi</taxon>
        <taxon>Dikarya</taxon>
        <taxon>Ascomycota</taxon>
        <taxon>Pezizomycotina</taxon>
        <taxon>Eurotiomycetes</taxon>
        <taxon>Eurotiomycetidae</taxon>
        <taxon>Onygenales</taxon>
        <taxon>Arthrodermataceae</taxon>
        <taxon>Microsporum</taxon>
    </lineage>
</organism>
<dbReference type="Pfam" id="PF00144">
    <property type="entry name" value="Beta-lactamase"/>
    <property type="match status" value="1"/>
</dbReference>
<evidence type="ECO:0000313" key="2">
    <source>
        <dbReference type="EMBL" id="EEQ27415.1"/>
    </source>
</evidence>
<dbReference type="InterPro" id="IPR001466">
    <property type="entry name" value="Beta-lactam-related"/>
</dbReference>
<dbReference type="PANTHER" id="PTHR43283">
    <property type="entry name" value="BETA-LACTAMASE-RELATED"/>
    <property type="match status" value="1"/>
</dbReference>
<dbReference type="EMBL" id="DS995701">
    <property type="protein sequence ID" value="EEQ27415.1"/>
    <property type="molecule type" value="Genomic_DNA"/>
</dbReference>
<dbReference type="eggNOG" id="ENOG502QQGR">
    <property type="taxonomic scope" value="Eukaryota"/>
</dbReference>
<dbReference type="RefSeq" id="XP_002850199.1">
    <property type="nucleotide sequence ID" value="XM_002850153.1"/>
</dbReference>
<dbReference type="SUPFAM" id="SSF56601">
    <property type="entry name" value="beta-lactamase/transpeptidase-like"/>
    <property type="match status" value="1"/>
</dbReference>
<dbReference type="PANTHER" id="PTHR43283:SF3">
    <property type="entry name" value="BETA-LACTAMASE FAMILY PROTEIN (AFU_ORTHOLOGUE AFUA_5G07500)"/>
    <property type="match status" value="1"/>
</dbReference>
<dbReference type="HOGENOM" id="CLU_020027_11_4_1"/>
<gene>
    <name evidence="2" type="ORF">MCYG_00303</name>
</gene>
<sequence length="318" mass="34898">MFVWSTISDYISTGAAESSALRMGKTISPEGIAAITKAIDDSCVDGVMGLPGVTVMVVNKQGEELLAHIAGRREGAESEEHLALDAVYYMVSRTKMVTGLACMQLVERGKLSLDDVEAVERLCPELKEVKVLQDDGTFVPKKRDHSSHASLSYRLTRYIAGFGYSSLNKKLAGFKENICNIEQFMQPLVNQPGEKWEYGISIDWAGILVERATKMRLGTYFQENIFDPLGIKHTSFSLSGEMKSKLVTMHKRHPDGSLSPADAHPRQAVVNAETEEEQESLFQSGGAGLFGTIRDYSRILAALLNGGTSPTTNYPPTR</sequence>
<protein>
    <submittedName>
        <fullName evidence="2">Beta-lactamase family protein</fullName>
    </submittedName>
</protein>
<dbReference type="Gene3D" id="3.40.710.10">
    <property type="entry name" value="DD-peptidase/beta-lactamase superfamily"/>
    <property type="match status" value="1"/>
</dbReference>
<name>C5FCH1_ARTOC</name>
<dbReference type="Proteomes" id="UP000002035">
    <property type="component" value="Unassembled WGS sequence"/>
</dbReference>
<evidence type="ECO:0000259" key="1">
    <source>
        <dbReference type="Pfam" id="PF00144"/>
    </source>
</evidence>
<dbReference type="InterPro" id="IPR050789">
    <property type="entry name" value="Diverse_Enzym_Activities"/>
</dbReference>
<feature type="domain" description="Beta-lactamase-related" evidence="1">
    <location>
        <begin position="42"/>
        <end position="309"/>
    </location>
</feature>
<dbReference type="OrthoDB" id="4205096at2759"/>
<dbReference type="AlphaFoldDB" id="C5FCH1"/>
<keyword evidence="3" id="KW-1185">Reference proteome</keyword>
<accession>C5FCH1</accession>